<dbReference type="PANTHER" id="PTHR30218">
    <property type="entry name" value="POLYPHOSPHATE KINASE"/>
    <property type="match status" value="1"/>
</dbReference>
<evidence type="ECO:0000256" key="8">
    <source>
        <dbReference type="SAM" id="MobiDB-lite"/>
    </source>
</evidence>
<keyword evidence="4 6" id="KW-0418">Kinase</keyword>
<dbReference type="Pfam" id="PF13090">
    <property type="entry name" value="PP_kinase_C"/>
    <property type="match status" value="1"/>
</dbReference>
<dbReference type="SUPFAM" id="SSF143724">
    <property type="entry name" value="PHP14-like"/>
    <property type="match status" value="1"/>
</dbReference>
<keyword evidence="5 6" id="KW-0067">ATP-binding</keyword>
<dbReference type="GO" id="GO:0046872">
    <property type="term" value="F:metal ion binding"/>
    <property type="evidence" value="ECO:0007669"/>
    <property type="project" value="UniProtKB-KW"/>
</dbReference>
<dbReference type="CDD" id="cd09165">
    <property type="entry name" value="PLDc_PaPPK1_C1_like"/>
    <property type="match status" value="1"/>
</dbReference>
<feature type="binding site" evidence="6">
    <location>
        <position position="412"/>
    </location>
    <ligand>
        <name>Mg(2+)</name>
        <dbReference type="ChEBI" id="CHEBI:18420"/>
    </ligand>
</feature>
<dbReference type="EMBL" id="SKBU01000007">
    <property type="protein sequence ID" value="TCJ19709.1"/>
    <property type="molecule type" value="Genomic_DNA"/>
</dbReference>
<comment type="PTM">
    <text evidence="6 7">An intermediate of this reaction is the autophosphorylated ppk in which a phosphate is covalently linked to a histidine residue through a N-P bond.</text>
</comment>
<dbReference type="Pfam" id="PF02503">
    <property type="entry name" value="PP_kinase"/>
    <property type="match status" value="1"/>
</dbReference>
<dbReference type="NCBIfam" id="NF003917">
    <property type="entry name" value="PRK05443.1-1"/>
    <property type="match status" value="1"/>
</dbReference>
<dbReference type="InterPro" id="IPR024953">
    <property type="entry name" value="PP_kinase_middle"/>
</dbReference>
<feature type="binding site" evidence="6">
    <location>
        <position position="475"/>
    </location>
    <ligand>
        <name>ATP</name>
        <dbReference type="ChEBI" id="CHEBI:30616"/>
    </ligand>
</feature>
<dbReference type="GO" id="GO:0005524">
    <property type="term" value="F:ATP binding"/>
    <property type="evidence" value="ECO:0007669"/>
    <property type="project" value="UniProtKB-KW"/>
</dbReference>
<evidence type="ECO:0000256" key="2">
    <source>
        <dbReference type="ARBA" id="ARBA00022679"/>
    </source>
</evidence>
<comment type="similarity">
    <text evidence="6 7">Belongs to the polyphosphate kinase 1 (PPK1) family.</text>
</comment>
<dbReference type="RefSeq" id="WP_132688908.1">
    <property type="nucleotide sequence ID" value="NZ_SKBU01000007.1"/>
</dbReference>
<dbReference type="CDD" id="cd09168">
    <property type="entry name" value="PLDc_PaPPK1_C2_like"/>
    <property type="match status" value="1"/>
</dbReference>
<feature type="binding site" evidence="6">
    <location>
        <position position="571"/>
    </location>
    <ligand>
        <name>ATP</name>
        <dbReference type="ChEBI" id="CHEBI:30616"/>
    </ligand>
</feature>
<feature type="binding site" evidence="6">
    <location>
        <position position="51"/>
    </location>
    <ligand>
        <name>ATP</name>
        <dbReference type="ChEBI" id="CHEBI:30616"/>
    </ligand>
</feature>
<name>A0A4R1BPW8_9ACTN</name>
<comment type="function">
    <text evidence="6 7">Catalyzes the reversible transfer of the terminal phosphate of ATP to form a long-chain polyphosphate (polyP).</text>
</comment>
<dbReference type="EC" id="2.7.4.1" evidence="6 7"/>
<dbReference type="SUPFAM" id="SSF140356">
    <property type="entry name" value="PPK N-terminal domain-like"/>
    <property type="match status" value="1"/>
</dbReference>
<proteinExistence type="inferred from homology"/>
<evidence type="ECO:0000313" key="14">
    <source>
        <dbReference type="Proteomes" id="UP000295244"/>
    </source>
</evidence>
<feature type="domain" description="Polyphosphate kinase C-terminal" evidence="11">
    <location>
        <begin position="510"/>
        <end position="682"/>
    </location>
</feature>
<dbReference type="InterPro" id="IPR025198">
    <property type="entry name" value="PPK_N_dom"/>
</dbReference>
<keyword evidence="1 6" id="KW-0597">Phosphoprotein</keyword>
<dbReference type="SUPFAM" id="SSF56024">
    <property type="entry name" value="Phospholipase D/nuclease"/>
    <property type="match status" value="2"/>
</dbReference>
<dbReference type="AlphaFoldDB" id="A0A4R1BPW8"/>
<keyword evidence="3 6" id="KW-0547">Nucleotide-binding</keyword>
<evidence type="ECO:0000259" key="12">
    <source>
        <dbReference type="Pfam" id="PF17941"/>
    </source>
</evidence>
<feature type="region of interest" description="Disordered" evidence="8">
    <location>
        <begin position="663"/>
        <end position="690"/>
    </location>
</feature>
<evidence type="ECO:0000256" key="1">
    <source>
        <dbReference type="ARBA" id="ARBA00022553"/>
    </source>
</evidence>
<feature type="binding site" evidence="6">
    <location>
        <position position="599"/>
    </location>
    <ligand>
        <name>ATP</name>
        <dbReference type="ChEBI" id="CHEBI:30616"/>
    </ligand>
</feature>
<dbReference type="HAMAP" id="MF_00347">
    <property type="entry name" value="Polyphosphate_kinase"/>
    <property type="match status" value="1"/>
</dbReference>
<dbReference type="NCBIfam" id="NF003918">
    <property type="entry name" value="PRK05443.1-2"/>
    <property type="match status" value="1"/>
</dbReference>
<dbReference type="InterPro" id="IPR003414">
    <property type="entry name" value="PP_kinase"/>
</dbReference>
<accession>A0A4R1BPW8</accession>
<dbReference type="GO" id="GO:0006799">
    <property type="term" value="P:polyphosphate biosynthetic process"/>
    <property type="evidence" value="ECO:0007669"/>
    <property type="project" value="UniProtKB-UniRule"/>
</dbReference>
<dbReference type="Proteomes" id="UP000295244">
    <property type="component" value="Unassembled WGS sequence"/>
</dbReference>
<evidence type="ECO:0000259" key="11">
    <source>
        <dbReference type="Pfam" id="PF13090"/>
    </source>
</evidence>
<feature type="domain" description="Polyphosphate kinase middle" evidence="9">
    <location>
        <begin position="128"/>
        <end position="311"/>
    </location>
</feature>
<dbReference type="InterPro" id="IPR041108">
    <property type="entry name" value="PP_kinase_C_1"/>
</dbReference>
<feature type="active site" description="Phosphohistidine intermediate" evidence="6">
    <location>
        <position position="442"/>
    </location>
</feature>
<dbReference type="InterPro" id="IPR025200">
    <property type="entry name" value="PPK_C_dom2"/>
</dbReference>
<comment type="catalytic activity">
    <reaction evidence="6 7">
        <text>[phosphate](n) + ATP = [phosphate](n+1) + ADP</text>
        <dbReference type="Rhea" id="RHEA:19573"/>
        <dbReference type="Rhea" id="RHEA-COMP:9859"/>
        <dbReference type="Rhea" id="RHEA-COMP:14280"/>
        <dbReference type="ChEBI" id="CHEBI:16838"/>
        <dbReference type="ChEBI" id="CHEBI:30616"/>
        <dbReference type="ChEBI" id="CHEBI:456216"/>
        <dbReference type="EC" id="2.7.4.1"/>
    </reaction>
</comment>
<gene>
    <name evidence="13" type="primary">ppk1</name>
    <name evidence="6" type="synonym">ppk</name>
    <name evidence="13" type="ORF">E0L93_04175</name>
</gene>
<evidence type="ECO:0000256" key="3">
    <source>
        <dbReference type="ARBA" id="ARBA00022741"/>
    </source>
</evidence>
<feature type="domain" description="Polyphosphate kinase C-terminal" evidence="12">
    <location>
        <begin position="338"/>
        <end position="503"/>
    </location>
</feature>
<dbReference type="NCBIfam" id="NF003921">
    <property type="entry name" value="PRK05443.2-2"/>
    <property type="match status" value="1"/>
</dbReference>
<evidence type="ECO:0000256" key="4">
    <source>
        <dbReference type="ARBA" id="ARBA00022777"/>
    </source>
</evidence>
<evidence type="ECO:0000313" key="13">
    <source>
        <dbReference type="EMBL" id="TCJ19709.1"/>
    </source>
</evidence>
<evidence type="ECO:0000259" key="10">
    <source>
        <dbReference type="Pfam" id="PF13089"/>
    </source>
</evidence>
<feature type="domain" description="Polyphosphate kinase N-terminal" evidence="10">
    <location>
        <begin position="13"/>
        <end position="119"/>
    </location>
</feature>
<keyword evidence="2 6" id="KW-0808">Transferase</keyword>
<organism evidence="13 14">
    <name type="scientific">Rubrobacter taiwanensis</name>
    <dbReference type="NCBI Taxonomy" id="185139"/>
    <lineage>
        <taxon>Bacteria</taxon>
        <taxon>Bacillati</taxon>
        <taxon>Actinomycetota</taxon>
        <taxon>Rubrobacteria</taxon>
        <taxon>Rubrobacterales</taxon>
        <taxon>Rubrobacteraceae</taxon>
        <taxon>Rubrobacter</taxon>
    </lineage>
</organism>
<evidence type="ECO:0000259" key="9">
    <source>
        <dbReference type="Pfam" id="PF02503"/>
    </source>
</evidence>
<dbReference type="InterPro" id="IPR036830">
    <property type="entry name" value="PP_kinase_middle_dom_sf"/>
</dbReference>
<evidence type="ECO:0000256" key="5">
    <source>
        <dbReference type="ARBA" id="ARBA00022840"/>
    </source>
</evidence>
<dbReference type="PANTHER" id="PTHR30218:SF0">
    <property type="entry name" value="POLYPHOSPHATE KINASE"/>
    <property type="match status" value="1"/>
</dbReference>
<sequence length="690" mass="78469">METGIRLTEPELYINRELSWLQFNDRVLHQARERRHPLLERVRFVAISETNLDEFFMIRVAGLQQQLASERPNPVPDGMSPEEQLAQIQVHTRAFFAEQRRILREELLPELEGEGIRIVPYNRLDRREKEELRREFEREILPILTPLAIDPAHPFPHISNLSLNLLVVIRDRGREVLARLKVPNTLKRFLRISPPQEPPEPGQHHEVNLVRLEEVVAANLDELFPGKEIVASYVFQVVRNADLVIQEDEAADLLRAVEDELGQRQFGQSVRLVVTGEMPGELREWLAGHLGVDHSAIFAVEEPLGLADLEELTHASRPDLLYPPIAPRIPEEFKKGRSIFASIRQGDILLYHPYDSFAPVVDFVRAGATDGGVLAIKQTLYRVGTNSPIIEALLEARDERTQVAVLVELKARFDEEPNIGWARQLEARGVHVAYGIVGLKTHAKICLLVRREEGGLRRYLHLGTGNYNPSTARAYTDFSYFTADPDLGEDGTDLFNSLTGYSEQEEYRKLLVAPGRMRRRLLQMIEREAEKAAGGRPARIVCKINQLTDPEMIRALYRASRAGVRIDLIVRGTCCLKPGIPGVSENIRVVSLVGRFLEHARAYVFGAGEDEEIYLGSADLMERNLDRRVEIIFPLRDEASRRKVRRILQLQLSDTANAWELGPDGSYERLRPEEGKEPLDSQALLLEEPV</sequence>
<dbReference type="GO" id="GO:0009358">
    <property type="term" value="C:polyphosphate kinase complex"/>
    <property type="evidence" value="ECO:0007669"/>
    <property type="project" value="InterPro"/>
</dbReference>
<dbReference type="Gene3D" id="3.30.870.10">
    <property type="entry name" value="Endonuclease Chain A"/>
    <property type="match status" value="2"/>
</dbReference>
<protein>
    <recommendedName>
        <fullName evidence="6 7">Polyphosphate kinase</fullName>
        <ecNumber evidence="6 7">2.7.4.1</ecNumber>
    </recommendedName>
    <alternativeName>
        <fullName evidence="6">ATP-polyphosphate phosphotransferase</fullName>
    </alternativeName>
    <alternativeName>
        <fullName evidence="6">Polyphosphoric acid kinase</fullName>
    </alternativeName>
</protein>
<dbReference type="PIRSF" id="PIRSF015589">
    <property type="entry name" value="PP_kinase"/>
    <property type="match status" value="1"/>
</dbReference>
<comment type="cofactor">
    <cofactor evidence="6">
        <name>Mg(2+)</name>
        <dbReference type="ChEBI" id="CHEBI:18420"/>
    </cofactor>
</comment>
<feature type="binding site" evidence="6">
    <location>
        <position position="382"/>
    </location>
    <ligand>
        <name>Mg(2+)</name>
        <dbReference type="ChEBI" id="CHEBI:18420"/>
    </ligand>
</feature>
<dbReference type="OrthoDB" id="9761456at2"/>
<evidence type="ECO:0000256" key="6">
    <source>
        <dbReference type="HAMAP-Rule" id="MF_00347"/>
    </source>
</evidence>
<feature type="compositionally biased region" description="Basic and acidic residues" evidence="8">
    <location>
        <begin position="666"/>
        <end position="679"/>
    </location>
</feature>
<dbReference type="InterPro" id="IPR036832">
    <property type="entry name" value="PPK_N_dom_sf"/>
</dbReference>
<dbReference type="Pfam" id="PF17941">
    <property type="entry name" value="PP_kinase_C_1"/>
    <property type="match status" value="1"/>
</dbReference>
<dbReference type="Gene3D" id="1.20.58.310">
    <property type="entry name" value="Polyphosphate kinase N-terminal domain"/>
    <property type="match status" value="1"/>
</dbReference>
<dbReference type="GO" id="GO:0008976">
    <property type="term" value="F:polyphosphate kinase activity"/>
    <property type="evidence" value="ECO:0007669"/>
    <property type="project" value="UniProtKB-UniRule"/>
</dbReference>
<dbReference type="Gene3D" id="3.30.1840.10">
    <property type="entry name" value="Polyphosphate kinase middle domain"/>
    <property type="match status" value="1"/>
</dbReference>
<keyword evidence="6" id="KW-0460">Magnesium</keyword>
<evidence type="ECO:0000256" key="7">
    <source>
        <dbReference type="RuleBase" id="RU003800"/>
    </source>
</evidence>
<keyword evidence="6" id="KW-0479">Metal-binding</keyword>
<dbReference type="Pfam" id="PF13089">
    <property type="entry name" value="PP_kinase_N"/>
    <property type="match status" value="1"/>
</dbReference>
<dbReference type="NCBIfam" id="TIGR03705">
    <property type="entry name" value="poly_P_kin"/>
    <property type="match status" value="1"/>
</dbReference>
<keyword evidence="14" id="KW-1185">Reference proteome</keyword>
<comment type="caution">
    <text evidence="13">The sequence shown here is derived from an EMBL/GenBank/DDBJ whole genome shotgun (WGS) entry which is preliminary data.</text>
</comment>
<reference evidence="13 14" key="1">
    <citation type="submission" date="2019-03" db="EMBL/GenBank/DDBJ databases">
        <title>Whole genome sequence of a novel Rubrobacter taiwanensis strain, isolated from Yellowstone National Park.</title>
        <authorList>
            <person name="Freed S."/>
            <person name="Ramaley R.F."/>
            <person name="Kyndt J.A."/>
        </authorList>
    </citation>
    <scope>NUCLEOTIDE SEQUENCE [LARGE SCALE GENOMIC DNA]</scope>
    <source>
        <strain evidence="13 14">Yellowstone</strain>
    </source>
</reference>